<keyword evidence="1" id="KW-0812">Transmembrane</keyword>
<evidence type="ECO:0000313" key="2">
    <source>
        <dbReference type="EMBL" id="OGI58796.1"/>
    </source>
</evidence>
<feature type="transmembrane region" description="Helical" evidence="1">
    <location>
        <begin position="105"/>
        <end position="126"/>
    </location>
</feature>
<proteinExistence type="predicted"/>
<comment type="caution">
    <text evidence="2">The sequence shown here is derived from an EMBL/GenBank/DDBJ whole genome shotgun (WGS) entry which is preliminary data.</text>
</comment>
<name>A0A1F6UN79_9PROT</name>
<protein>
    <submittedName>
        <fullName evidence="2">Uncharacterized protein</fullName>
    </submittedName>
</protein>
<sequence length="135" mass="15142">MTAFLRTGKDADHASSVLLLGTLLLYVTQFPSYLASLVMLLALLLALVEKYFAWRVALDAELFALLGRAPGEATVFDEALAACLGRKPVVRQRTMQSRWLGAKRYLRYQMLVCVSQGLIIILLIVWEGLLRWDAL</sequence>
<feature type="non-terminal residue" evidence="2">
    <location>
        <position position="135"/>
    </location>
</feature>
<organism evidence="2 3">
    <name type="scientific">Candidatus Muproteobacteria bacterium RBG_19FT_COMBO_61_10</name>
    <dbReference type="NCBI Taxonomy" id="1817761"/>
    <lineage>
        <taxon>Bacteria</taxon>
        <taxon>Pseudomonadati</taxon>
        <taxon>Pseudomonadota</taxon>
        <taxon>Candidatus Muproteobacteria</taxon>
    </lineage>
</organism>
<reference evidence="2 3" key="1">
    <citation type="journal article" date="2016" name="Nat. Commun.">
        <title>Thousands of microbial genomes shed light on interconnected biogeochemical processes in an aquifer system.</title>
        <authorList>
            <person name="Anantharaman K."/>
            <person name="Brown C.T."/>
            <person name="Hug L.A."/>
            <person name="Sharon I."/>
            <person name="Castelle C.J."/>
            <person name="Probst A.J."/>
            <person name="Thomas B.C."/>
            <person name="Singh A."/>
            <person name="Wilkins M.J."/>
            <person name="Karaoz U."/>
            <person name="Brodie E.L."/>
            <person name="Williams K.H."/>
            <person name="Hubbard S.S."/>
            <person name="Banfield J.F."/>
        </authorList>
    </citation>
    <scope>NUCLEOTIDE SEQUENCE [LARGE SCALE GENOMIC DNA]</scope>
</reference>
<dbReference type="AlphaFoldDB" id="A0A1F6UN79"/>
<accession>A0A1F6UN79</accession>
<keyword evidence="1" id="KW-0472">Membrane</keyword>
<dbReference type="EMBL" id="MFSV01000048">
    <property type="protein sequence ID" value="OGI58796.1"/>
    <property type="molecule type" value="Genomic_DNA"/>
</dbReference>
<dbReference type="Proteomes" id="UP000177950">
    <property type="component" value="Unassembled WGS sequence"/>
</dbReference>
<evidence type="ECO:0000313" key="3">
    <source>
        <dbReference type="Proteomes" id="UP000177950"/>
    </source>
</evidence>
<gene>
    <name evidence="2" type="ORF">A2V58_04050</name>
</gene>
<feature type="transmembrane region" description="Helical" evidence="1">
    <location>
        <begin position="30"/>
        <end position="48"/>
    </location>
</feature>
<keyword evidence="1" id="KW-1133">Transmembrane helix</keyword>
<evidence type="ECO:0000256" key="1">
    <source>
        <dbReference type="SAM" id="Phobius"/>
    </source>
</evidence>